<evidence type="ECO:0000313" key="3">
    <source>
        <dbReference type="Proteomes" id="UP000603200"/>
    </source>
</evidence>
<comment type="caution">
    <text evidence="2">The sequence shown here is derived from an EMBL/GenBank/DDBJ whole genome shotgun (WGS) entry which is preliminary data.</text>
</comment>
<evidence type="ECO:0000313" key="2">
    <source>
        <dbReference type="EMBL" id="GIE24892.1"/>
    </source>
</evidence>
<keyword evidence="3" id="KW-1185">Reference proteome</keyword>
<proteinExistence type="predicted"/>
<accession>A0ABQ4A3G6</accession>
<feature type="region of interest" description="Disordered" evidence="1">
    <location>
        <begin position="1"/>
        <end position="138"/>
    </location>
</feature>
<feature type="compositionally biased region" description="Polar residues" evidence="1">
    <location>
        <begin position="67"/>
        <end position="78"/>
    </location>
</feature>
<reference evidence="2 3" key="1">
    <citation type="submission" date="2021-01" db="EMBL/GenBank/DDBJ databases">
        <title>Whole genome shotgun sequence of Actinoplanes humidus NBRC 14915.</title>
        <authorList>
            <person name="Komaki H."/>
            <person name="Tamura T."/>
        </authorList>
    </citation>
    <scope>NUCLEOTIDE SEQUENCE [LARGE SCALE GENOMIC DNA]</scope>
    <source>
        <strain evidence="2 3">NBRC 14915</strain>
    </source>
</reference>
<dbReference type="Proteomes" id="UP000603200">
    <property type="component" value="Unassembled WGS sequence"/>
</dbReference>
<gene>
    <name evidence="2" type="ORF">Ahu01nite_079940</name>
</gene>
<evidence type="ECO:0000256" key="1">
    <source>
        <dbReference type="SAM" id="MobiDB-lite"/>
    </source>
</evidence>
<protein>
    <submittedName>
        <fullName evidence="2">Uncharacterized protein</fullName>
    </submittedName>
</protein>
<organism evidence="2 3">
    <name type="scientific">Winogradskya humida</name>
    <dbReference type="NCBI Taxonomy" id="113566"/>
    <lineage>
        <taxon>Bacteria</taxon>
        <taxon>Bacillati</taxon>
        <taxon>Actinomycetota</taxon>
        <taxon>Actinomycetes</taxon>
        <taxon>Micromonosporales</taxon>
        <taxon>Micromonosporaceae</taxon>
        <taxon>Winogradskya</taxon>
    </lineage>
</organism>
<sequence>MPVARDLDLTGQSQQPTRALPGPPLDIGAAAQARQLPQSVPDGSRPGADPFAKPSPSPRVGVDSDNRFGNSQGQQAPQRGNHRGAADTAVGRGHREQATVRKSGGSTPHLFGEASRPELVRHRPCPDAIYNAGDREFT</sequence>
<name>A0ABQ4A3G6_9ACTN</name>
<dbReference type="EMBL" id="BOMN01000113">
    <property type="protein sequence ID" value="GIE24892.1"/>
    <property type="molecule type" value="Genomic_DNA"/>
</dbReference>
<feature type="compositionally biased region" description="Basic and acidic residues" evidence="1">
    <location>
        <begin position="115"/>
        <end position="125"/>
    </location>
</feature>